<gene>
    <name evidence="1" type="ORF">PDE_04728</name>
</gene>
<dbReference type="EMBL" id="KB644412">
    <property type="protein sequence ID" value="EPS29778.1"/>
    <property type="molecule type" value="Genomic_DNA"/>
</dbReference>
<evidence type="ECO:0000313" key="1">
    <source>
        <dbReference type="EMBL" id="EPS29778.1"/>
    </source>
</evidence>
<proteinExistence type="predicted"/>
<keyword evidence="2" id="KW-1185">Reference proteome</keyword>
<sequence>MWFLDDELAGKLRMKRDGRLGPRWDRFTRDEIDFVGLGQSGRNRRFKNQRPCNEDAFPMCRGTQTDHRPKLLIRKLTHPGKMLENRLEHLH</sequence>
<organism evidence="1 2">
    <name type="scientific">Penicillium oxalicum (strain 114-2 / CGMCC 5302)</name>
    <name type="common">Penicillium decumbens</name>
    <dbReference type="NCBI Taxonomy" id="933388"/>
    <lineage>
        <taxon>Eukaryota</taxon>
        <taxon>Fungi</taxon>
        <taxon>Dikarya</taxon>
        <taxon>Ascomycota</taxon>
        <taxon>Pezizomycotina</taxon>
        <taxon>Eurotiomycetes</taxon>
        <taxon>Eurotiomycetidae</taxon>
        <taxon>Eurotiales</taxon>
        <taxon>Aspergillaceae</taxon>
        <taxon>Penicillium</taxon>
    </lineage>
</organism>
<protein>
    <submittedName>
        <fullName evidence="1">Uncharacterized protein</fullName>
    </submittedName>
</protein>
<dbReference type="HOGENOM" id="CLU_2427743_0_0_1"/>
<name>S8AUG1_PENO1</name>
<dbReference type="Proteomes" id="UP000019376">
    <property type="component" value="Unassembled WGS sequence"/>
</dbReference>
<evidence type="ECO:0000313" key="2">
    <source>
        <dbReference type="Proteomes" id="UP000019376"/>
    </source>
</evidence>
<dbReference type="AlphaFoldDB" id="S8AUG1"/>
<accession>S8AUG1</accession>
<reference evidence="1 2" key="1">
    <citation type="journal article" date="2013" name="PLoS ONE">
        <title>Genomic and secretomic analyses reveal unique features of the lignocellulolytic enzyme system of Penicillium decumbens.</title>
        <authorList>
            <person name="Liu G."/>
            <person name="Zhang L."/>
            <person name="Wei X."/>
            <person name="Zou G."/>
            <person name="Qin Y."/>
            <person name="Ma L."/>
            <person name="Li J."/>
            <person name="Zheng H."/>
            <person name="Wang S."/>
            <person name="Wang C."/>
            <person name="Xun L."/>
            <person name="Zhao G.-P."/>
            <person name="Zhou Z."/>
            <person name="Qu Y."/>
        </authorList>
    </citation>
    <scope>NUCLEOTIDE SEQUENCE [LARGE SCALE GENOMIC DNA]</scope>
    <source>
        <strain evidence="2">114-2 / CGMCC 5302</strain>
    </source>
</reference>